<sequence>MIDTTTLGTNGPTVGRIGLGCMGMSWVYDEQNRDETTSIKVIHEALDSGATLIDTADMYGPFDNEYLVGRALAGRRDDAVLATKGGLIVDGARNLHRNGRPEHLRAALDASLLRLRTDHVDLYQLHRVDPAVPLAETWGAMAELVAAGKARAIGLSEADPAQIREAHALHPVTSVQSELSLWTPDVLAGVLPLTEELGIALIPFSPLGRGFLAGRFTSPDDLPAGDWRHGNPRFQADAMAQNQRIAAVVREQAGLLGVTPAQLALAWVLAQGRFVVPIPGTKNPVYLRDNLAAASVRIPAEVLAVLDGLPAAAGRRY</sequence>
<reference evidence="3 4" key="1">
    <citation type="submission" date="2018-05" db="EMBL/GenBank/DDBJ databases">
        <title>Genomic Encyclopedia of Archaeal and Bacterial Type Strains, Phase II (KMG-II): from individual species to whole genera.</title>
        <authorList>
            <person name="Goeker M."/>
        </authorList>
    </citation>
    <scope>NUCLEOTIDE SEQUENCE [LARGE SCALE GENOMIC DNA]</scope>
    <source>
        <strain evidence="3 4">DSM 45184</strain>
    </source>
</reference>
<feature type="domain" description="NADP-dependent oxidoreductase" evidence="2">
    <location>
        <begin position="16"/>
        <end position="308"/>
    </location>
</feature>
<organism evidence="3 4">
    <name type="scientific">Actinoplanes xinjiangensis</name>
    <dbReference type="NCBI Taxonomy" id="512350"/>
    <lineage>
        <taxon>Bacteria</taxon>
        <taxon>Bacillati</taxon>
        <taxon>Actinomycetota</taxon>
        <taxon>Actinomycetes</taxon>
        <taxon>Micromonosporales</taxon>
        <taxon>Micromonosporaceae</taxon>
        <taxon>Actinoplanes</taxon>
    </lineage>
</organism>
<accession>A0A316F4Y6</accession>
<gene>
    <name evidence="3" type="ORF">BC793_118114</name>
</gene>
<dbReference type="PANTHER" id="PTHR43625">
    <property type="entry name" value="AFLATOXIN B1 ALDEHYDE REDUCTASE"/>
    <property type="match status" value="1"/>
</dbReference>
<keyword evidence="1" id="KW-0560">Oxidoreductase</keyword>
<evidence type="ECO:0000313" key="3">
    <source>
        <dbReference type="EMBL" id="PWK40884.1"/>
    </source>
</evidence>
<name>A0A316F4Y6_9ACTN</name>
<evidence type="ECO:0000256" key="1">
    <source>
        <dbReference type="ARBA" id="ARBA00023002"/>
    </source>
</evidence>
<dbReference type="GO" id="GO:0016491">
    <property type="term" value="F:oxidoreductase activity"/>
    <property type="evidence" value="ECO:0007669"/>
    <property type="project" value="UniProtKB-KW"/>
</dbReference>
<dbReference type="CDD" id="cd19076">
    <property type="entry name" value="AKR_AKR13A_13D"/>
    <property type="match status" value="1"/>
</dbReference>
<dbReference type="AlphaFoldDB" id="A0A316F4Y6"/>
<dbReference type="Pfam" id="PF00248">
    <property type="entry name" value="Aldo_ket_red"/>
    <property type="match status" value="1"/>
</dbReference>
<dbReference type="EMBL" id="QGGR01000018">
    <property type="protein sequence ID" value="PWK40884.1"/>
    <property type="molecule type" value="Genomic_DNA"/>
</dbReference>
<dbReference type="Proteomes" id="UP000245697">
    <property type="component" value="Unassembled WGS sequence"/>
</dbReference>
<dbReference type="SUPFAM" id="SSF51430">
    <property type="entry name" value="NAD(P)-linked oxidoreductase"/>
    <property type="match status" value="1"/>
</dbReference>
<dbReference type="InterPro" id="IPR050791">
    <property type="entry name" value="Aldo-Keto_reductase"/>
</dbReference>
<evidence type="ECO:0000313" key="4">
    <source>
        <dbReference type="Proteomes" id="UP000245697"/>
    </source>
</evidence>
<dbReference type="PANTHER" id="PTHR43625:SF40">
    <property type="entry name" value="ALDO-KETO REDUCTASE YAKC [NADP(+)]"/>
    <property type="match status" value="1"/>
</dbReference>
<dbReference type="Gene3D" id="3.20.20.100">
    <property type="entry name" value="NADP-dependent oxidoreductase domain"/>
    <property type="match status" value="1"/>
</dbReference>
<dbReference type="InterPro" id="IPR023210">
    <property type="entry name" value="NADP_OxRdtase_dom"/>
</dbReference>
<dbReference type="InterPro" id="IPR036812">
    <property type="entry name" value="NAD(P)_OxRdtase_dom_sf"/>
</dbReference>
<evidence type="ECO:0000259" key="2">
    <source>
        <dbReference type="Pfam" id="PF00248"/>
    </source>
</evidence>
<protein>
    <submittedName>
        <fullName evidence="3">Aryl-alcohol dehydrogenase-like predicted oxidoreductase</fullName>
    </submittedName>
</protein>
<comment type="caution">
    <text evidence="3">The sequence shown here is derived from an EMBL/GenBank/DDBJ whole genome shotgun (WGS) entry which is preliminary data.</text>
</comment>
<dbReference type="RefSeq" id="WP_307784595.1">
    <property type="nucleotide sequence ID" value="NZ_BONA01000082.1"/>
</dbReference>
<dbReference type="GO" id="GO:0005737">
    <property type="term" value="C:cytoplasm"/>
    <property type="evidence" value="ECO:0007669"/>
    <property type="project" value="TreeGrafter"/>
</dbReference>
<keyword evidence="4" id="KW-1185">Reference proteome</keyword>
<proteinExistence type="predicted"/>